<evidence type="ECO:0000313" key="1">
    <source>
        <dbReference type="EMBL" id="KAG1558946.1"/>
    </source>
</evidence>
<dbReference type="Proteomes" id="UP000740926">
    <property type="component" value="Unassembled WGS sequence"/>
</dbReference>
<protein>
    <submittedName>
        <fullName evidence="1">Uncharacterized protein</fullName>
    </submittedName>
</protein>
<name>A0A9P6YRU7_9FUNG</name>
<dbReference type="EMBL" id="JAANIU010003901">
    <property type="protein sequence ID" value="KAG1558946.1"/>
    <property type="molecule type" value="Genomic_DNA"/>
</dbReference>
<organism evidence="1 2">
    <name type="scientific">Rhizopus delemar</name>
    <dbReference type="NCBI Taxonomy" id="936053"/>
    <lineage>
        <taxon>Eukaryota</taxon>
        <taxon>Fungi</taxon>
        <taxon>Fungi incertae sedis</taxon>
        <taxon>Mucoromycota</taxon>
        <taxon>Mucoromycotina</taxon>
        <taxon>Mucoromycetes</taxon>
        <taxon>Mucorales</taxon>
        <taxon>Mucorineae</taxon>
        <taxon>Rhizopodaceae</taxon>
        <taxon>Rhizopus</taxon>
    </lineage>
</organism>
<dbReference type="AlphaFoldDB" id="A0A9P6YRU7"/>
<keyword evidence="2" id="KW-1185">Reference proteome</keyword>
<sequence>MYLPSLYDMPDTTILQIITHVGDIILRLFQIFATNIYRWSFGFFEVYARAKSLDSHGETNMKSLPSFTSLFPNLLSVGIHEEADGGAAKMKLKIGIKTMNVLIIISLLIKKNKVFVGPETPISIGFHAIFYETNKAKNFVTAVKDFFDG</sequence>
<evidence type="ECO:0000313" key="2">
    <source>
        <dbReference type="Proteomes" id="UP000740926"/>
    </source>
</evidence>
<proteinExistence type="predicted"/>
<gene>
    <name evidence="1" type="ORF">G6F50_012453</name>
</gene>
<comment type="caution">
    <text evidence="1">The sequence shown here is derived from an EMBL/GenBank/DDBJ whole genome shotgun (WGS) entry which is preliminary data.</text>
</comment>
<accession>A0A9P6YRU7</accession>
<reference evidence="1 2" key="1">
    <citation type="journal article" date="2020" name="Microb. Genom.">
        <title>Genetic diversity of clinical and environmental Mucorales isolates obtained from an investigation of mucormycosis cases among solid organ transplant recipients.</title>
        <authorList>
            <person name="Nguyen M.H."/>
            <person name="Kaul D."/>
            <person name="Muto C."/>
            <person name="Cheng S.J."/>
            <person name="Richter R.A."/>
            <person name="Bruno V.M."/>
            <person name="Liu G."/>
            <person name="Beyhan S."/>
            <person name="Sundermann A.J."/>
            <person name="Mounaud S."/>
            <person name="Pasculle A.W."/>
            <person name="Nierman W.C."/>
            <person name="Driscoll E."/>
            <person name="Cumbie R."/>
            <person name="Clancy C.J."/>
            <person name="Dupont C.L."/>
        </authorList>
    </citation>
    <scope>NUCLEOTIDE SEQUENCE [LARGE SCALE GENOMIC DNA]</scope>
    <source>
        <strain evidence="1 2">GL24</strain>
    </source>
</reference>